<dbReference type="GO" id="GO:0004516">
    <property type="term" value="F:nicotinate phosphoribosyltransferase activity"/>
    <property type="evidence" value="ECO:0007669"/>
    <property type="project" value="UniProtKB-UniRule"/>
</dbReference>
<feature type="domain" description="Nicotinate phosphoribosyltransferase N-terminal" evidence="11">
    <location>
        <begin position="17"/>
        <end position="146"/>
    </location>
</feature>
<comment type="similarity">
    <text evidence="2 9">Belongs to the NAPRTase family.</text>
</comment>
<evidence type="ECO:0000313" key="13">
    <source>
        <dbReference type="Proteomes" id="UP000799302"/>
    </source>
</evidence>
<evidence type="ECO:0000256" key="6">
    <source>
        <dbReference type="ARBA" id="ARBA00022642"/>
    </source>
</evidence>
<dbReference type="GO" id="GO:0016757">
    <property type="term" value="F:glycosyltransferase activity"/>
    <property type="evidence" value="ECO:0007669"/>
    <property type="project" value="UniProtKB-KW"/>
</dbReference>
<dbReference type="SUPFAM" id="SSF54675">
    <property type="entry name" value="Nicotinate/Quinolinate PRTase N-terminal domain-like"/>
    <property type="match status" value="1"/>
</dbReference>
<dbReference type="PANTHER" id="PTHR11098">
    <property type="entry name" value="NICOTINATE PHOSPHORIBOSYLTRANSFERASE"/>
    <property type="match status" value="1"/>
</dbReference>
<dbReference type="EMBL" id="MU004238">
    <property type="protein sequence ID" value="KAF2667131.1"/>
    <property type="molecule type" value="Genomic_DNA"/>
</dbReference>
<keyword evidence="12" id="KW-0328">Glycosyltransferase</keyword>
<keyword evidence="5 9" id="KW-0436">Ligase</keyword>
<comment type="catalytic activity">
    <reaction evidence="8 9">
        <text>5-phospho-alpha-D-ribose 1-diphosphate + nicotinate + ATP + H2O = nicotinate beta-D-ribonucleotide + ADP + phosphate + diphosphate</text>
        <dbReference type="Rhea" id="RHEA:36163"/>
        <dbReference type="ChEBI" id="CHEBI:15377"/>
        <dbReference type="ChEBI" id="CHEBI:30616"/>
        <dbReference type="ChEBI" id="CHEBI:32544"/>
        <dbReference type="ChEBI" id="CHEBI:33019"/>
        <dbReference type="ChEBI" id="CHEBI:43474"/>
        <dbReference type="ChEBI" id="CHEBI:57502"/>
        <dbReference type="ChEBI" id="CHEBI:58017"/>
        <dbReference type="ChEBI" id="CHEBI:456216"/>
        <dbReference type="EC" id="6.3.4.21"/>
    </reaction>
</comment>
<dbReference type="InterPro" id="IPR006406">
    <property type="entry name" value="Nic_PRibTrfase"/>
</dbReference>
<name>A0A6A6U6C4_9PEZI</name>
<dbReference type="FunFam" id="3.20.140.10:FF:000009">
    <property type="entry name" value="Nicotinate phosphoribosyltransferase"/>
    <property type="match status" value="1"/>
</dbReference>
<dbReference type="Pfam" id="PF04095">
    <property type="entry name" value="NAPRTase"/>
    <property type="match status" value="1"/>
</dbReference>
<comment type="function">
    <text evidence="9">Catalyzes the synthesis of beta-nicotinate D-ribonucleotide from nicotinate and 5-phospho-D-ribose 1-phosphate at the expense of ATP.</text>
</comment>
<gene>
    <name evidence="12" type="ORF">BT63DRAFT_458092</name>
</gene>
<dbReference type="InterPro" id="IPR007229">
    <property type="entry name" value="Nic_PRibTrfase-Fam"/>
</dbReference>
<sequence>MASPPPEETPEGVYSILDTDLYKLTMQCCILKYYPTIDVTYNFTNRTPHKKFNRKAVDWLQAQIDKLANLFVTKEELDWLHKTCPYLPEAYIAYLGKLRLQPDSQVELTFHQDPEADRDVGAIHIKVRGKWIETILYEIPLLALISEAYFKFVDKDWNYDNQVENACEKGRQLIQAGCVFSEFGSRRRRSYKAQELVIHGLLDAAKEGKEKGWKGKLSGTSNVHFAMRFGLLPIGTVAHEWFMGVAAITDDYENANEIALRNWVGTFGTKTLSIALTDTFGTRAFLEGFKKPVDAAVPEISYASEFTGVRQDSGDPKDFVKTMESFYKDLGIEGKTMVFSDSLDVEKCLEYKKVCEEAGFISSFGVGTFLTNDFHNLSDGKKSVPLNIVIKLGSASGKPAIKISDNIGKNTGDEAKVAEVKKRLGYVEKNWEEGDETHRWGA</sequence>
<dbReference type="Proteomes" id="UP000799302">
    <property type="component" value="Unassembled WGS sequence"/>
</dbReference>
<evidence type="ECO:0000256" key="9">
    <source>
        <dbReference type="RuleBase" id="RU003838"/>
    </source>
</evidence>
<dbReference type="Gene3D" id="3.20.140.10">
    <property type="entry name" value="nicotinate phosphoribosyltransferase"/>
    <property type="match status" value="1"/>
</dbReference>
<evidence type="ECO:0000256" key="2">
    <source>
        <dbReference type="ARBA" id="ARBA00010897"/>
    </source>
</evidence>
<comment type="PTM">
    <text evidence="9">Transiently phosphorylated on a His residue during the reaction cycle. Phosphorylation strongly increases the affinity for substrates and increases the rate of nicotinate D-ribonucleotide production. Dephosphorylation regenerates the low-affinity form of the enzyme, leading to product release.</text>
</comment>
<dbReference type="OrthoDB" id="193380at2759"/>
<keyword evidence="4" id="KW-0597">Phosphoprotein</keyword>
<dbReference type="PIRSF" id="PIRSF000484">
    <property type="entry name" value="NAPRT"/>
    <property type="match status" value="1"/>
</dbReference>
<proteinExistence type="inferred from homology"/>
<comment type="pathway">
    <text evidence="1 9">Cofactor biosynthesis; NAD(+) biosynthesis; nicotinate D-ribonucleotide from nicotinate: step 1/1.</text>
</comment>
<evidence type="ECO:0000256" key="3">
    <source>
        <dbReference type="ARBA" id="ARBA00013236"/>
    </source>
</evidence>
<dbReference type="NCBIfam" id="TIGR01514">
    <property type="entry name" value="NAPRTase"/>
    <property type="match status" value="1"/>
</dbReference>
<dbReference type="GO" id="GO:0005829">
    <property type="term" value="C:cytosol"/>
    <property type="evidence" value="ECO:0007669"/>
    <property type="project" value="TreeGrafter"/>
</dbReference>
<dbReference type="InterPro" id="IPR040727">
    <property type="entry name" value="NAPRTase_N"/>
</dbReference>
<evidence type="ECO:0000313" key="12">
    <source>
        <dbReference type="EMBL" id="KAF2667131.1"/>
    </source>
</evidence>
<feature type="domain" description="Nicotinate/nicotinamide phosphoribosyltransferase" evidence="10">
    <location>
        <begin position="180"/>
        <end position="425"/>
    </location>
</feature>
<dbReference type="GO" id="GO:0034355">
    <property type="term" value="P:NAD+ biosynthetic process via the salvage pathway"/>
    <property type="evidence" value="ECO:0007669"/>
    <property type="project" value="TreeGrafter"/>
</dbReference>
<dbReference type="AlphaFoldDB" id="A0A6A6U6C4"/>
<accession>A0A6A6U6C4</accession>
<evidence type="ECO:0000256" key="8">
    <source>
        <dbReference type="ARBA" id="ARBA00048668"/>
    </source>
</evidence>
<evidence type="ECO:0000256" key="1">
    <source>
        <dbReference type="ARBA" id="ARBA00004952"/>
    </source>
</evidence>
<reference evidence="12" key="1">
    <citation type="journal article" date="2020" name="Stud. Mycol.">
        <title>101 Dothideomycetes genomes: a test case for predicting lifestyles and emergence of pathogens.</title>
        <authorList>
            <person name="Haridas S."/>
            <person name="Albert R."/>
            <person name="Binder M."/>
            <person name="Bloem J."/>
            <person name="Labutti K."/>
            <person name="Salamov A."/>
            <person name="Andreopoulos B."/>
            <person name="Baker S."/>
            <person name="Barry K."/>
            <person name="Bills G."/>
            <person name="Bluhm B."/>
            <person name="Cannon C."/>
            <person name="Castanera R."/>
            <person name="Culley D."/>
            <person name="Daum C."/>
            <person name="Ezra D."/>
            <person name="Gonzalez J."/>
            <person name="Henrissat B."/>
            <person name="Kuo A."/>
            <person name="Liang C."/>
            <person name="Lipzen A."/>
            <person name="Lutzoni F."/>
            <person name="Magnuson J."/>
            <person name="Mondo S."/>
            <person name="Nolan M."/>
            <person name="Ohm R."/>
            <person name="Pangilinan J."/>
            <person name="Park H.-J."/>
            <person name="Ramirez L."/>
            <person name="Alfaro M."/>
            <person name="Sun H."/>
            <person name="Tritt A."/>
            <person name="Yoshinaga Y."/>
            <person name="Zwiers L.-H."/>
            <person name="Turgeon B."/>
            <person name="Goodwin S."/>
            <person name="Spatafora J."/>
            <person name="Crous P."/>
            <person name="Grigoriev I."/>
        </authorList>
    </citation>
    <scope>NUCLEOTIDE SEQUENCE</scope>
    <source>
        <strain evidence="12">CBS 115976</strain>
    </source>
</reference>
<dbReference type="UniPathway" id="UPA00253">
    <property type="reaction ID" value="UER00457"/>
</dbReference>
<evidence type="ECO:0000259" key="10">
    <source>
        <dbReference type="Pfam" id="PF04095"/>
    </source>
</evidence>
<dbReference type="SUPFAM" id="SSF51690">
    <property type="entry name" value="Nicotinate/Quinolinate PRTase C-terminal domain-like"/>
    <property type="match status" value="1"/>
</dbReference>
<keyword evidence="6 9" id="KW-0662">Pyridine nucleotide biosynthesis</keyword>
<evidence type="ECO:0000256" key="5">
    <source>
        <dbReference type="ARBA" id="ARBA00022598"/>
    </source>
</evidence>
<protein>
    <recommendedName>
        <fullName evidence="3 9">Nicotinate phosphoribosyltransferase</fullName>
        <ecNumber evidence="3 9">6.3.4.21</ecNumber>
    </recommendedName>
</protein>
<dbReference type="InterPro" id="IPR041525">
    <property type="entry name" value="N/Namide_PRibTrfase"/>
</dbReference>
<evidence type="ECO:0000259" key="11">
    <source>
        <dbReference type="Pfam" id="PF17767"/>
    </source>
</evidence>
<keyword evidence="13" id="KW-1185">Reference proteome</keyword>
<dbReference type="EC" id="6.3.4.21" evidence="3 9"/>
<organism evidence="12 13">
    <name type="scientific">Microthyrium microscopicum</name>
    <dbReference type="NCBI Taxonomy" id="703497"/>
    <lineage>
        <taxon>Eukaryota</taxon>
        <taxon>Fungi</taxon>
        <taxon>Dikarya</taxon>
        <taxon>Ascomycota</taxon>
        <taxon>Pezizomycotina</taxon>
        <taxon>Dothideomycetes</taxon>
        <taxon>Dothideomycetes incertae sedis</taxon>
        <taxon>Microthyriales</taxon>
        <taxon>Microthyriaceae</taxon>
        <taxon>Microthyrium</taxon>
    </lineage>
</organism>
<dbReference type="PANTHER" id="PTHR11098:SF1">
    <property type="entry name" value="NICOTINATE PHOSPHORIBOSYLTRANSFERASE"/>
    <property type="match status" value="1"/>
</dbReference>
<keyword evidence="7 12" id="KW-0808">Transferase</keyword>
<dbReference type="Pfam" id="PF17767">
    <property type="entry name" value="NAPRTase_N"/>
    <property type="match status" value="1"/>
</dbReference>
<evidence type="ECO:0000256" key="4">
    <source>
        <dbReference type="ARBA" id="ARBA00022553"/>
    </source>
</evidence>
<dbReference type="InterPro" id="IPR036068">
    <property type="entry name" value="Nicotinate_pribotase-like_C"/>
</dbReference>
<evidence type="ECO:0000256" key="7">
    <source>
        <dbReference type="ARBA" id="ARBA00022679"/>
    </source>
</evidence>